<dbReference type="Proteomes" id="UP001589691">
    <property type="component" value="Unassembled WGS sequence"/>
</dbReference>
<evidence type="ECO:0000313" key="4">
    <source>
        <dbReference type="EMBL" id="MFB9769495.1"/>
    </source>
</evidence>
<sequence>MSKLWSALKVVLIVGVLAVGVYFGVSRLMSPPSTATPAAQPTKTAKKATKTTPKVQRKQQISLVAVGDSLTEGIGDQAEGGYVGQIKQLLHKKQNLTVHTTNAGKAGDRSDQILARINQSDQLQAKIAKADVVTVTVGGNDLLQTLEKTLGSNNTAKNNAAVAKAQTDYANKLVKLFDRLHELNPKAPLFVFSIYNPIFVNFPNVTSITRYVSRWNEQTETILARYADAHFMDINTAMSHGQYKTSAQLKRLKRSADESTITSLSNQKSVANVLAAESKTNVLISTTDNFHPNKRGYGIFSQKLYQTMMAHDQWAVKK</sequence>
<feature type="transmembrane region" description="Helical" evidence="2">
    <location>
        <begin position="6"/>
        <end position="25"/>
    </location>
</feature>
<dbReference type="EMBL" id="JBHLZY010000016">
    <property type="protein sequence ID" value="MFB9769495.1"/>
    <property type="molecule type" value="Genomic_DNA"/>
</dbReference>
<protein>
    <submittedName>
        <fullName evidence="4">GDSL-type esterase/lipase family protein</fullName>
    </submittedName>
</protein>
<dbReference type="InterPro" id="IPR051532">
    <property type="entry name" value="Ester_Hydrolysis_Enzymes"/>
</dbReference>
<dbReference type="RefSeq" id="WP_137643401.1">
    <property type="nucleotide sequence ID" value="NZ_BJEA01000017.1"/>
</dbReference>
<dbReference type="Gene3D" id="3.40.50.1110">
    <property type="entry name" value="SGNH hydrolase"/>
    <property type="match status" value="1"/>
</dbReference>
<gene>
    <name evidence="4" type="ORF">ACFFLI_06410</name>
</gene>
<evidence type="ECO:0000313" key="5">
    <source>
        <dbReference type="Proteomes" id="UP001589691"/>
    </source>
</evidence>
<dbReference type="PANTHER" id="PTHR30383">
    <property type="entry name" value="THIOESTERASE 1/PROTEASE 1/LYSOPHOSPHOLIPASE L1"/>
    <property type="match status" value="1"/>
</dbReference>
<comment type="caution">
    <text evidence="4">The sequence shown here is derived from an EMBL/GenBank/DDBJ whole genome shotgun (WGS) entry which is preliminary data.</text>
</comment>
<keyword evidence="2" id="KW-1133">Transmembrane helix</keyword>
<dbReference type="InterPro" id="IPR013830">
    <property type="entry name" value="SGNH_hydro"/>
</dbReference>
<accession>A0ABV5WUJ4</accession>
<dbReference type="SUPFAM" id="SSF52266">
    <property type="entry name" value="SGNH hydrolase"/>
    <property type="match status" value="1"/>
</dbReference>
<reference evidence="4 5" key="1">
    <citation type="submission" date="2024-09" db="EMBL/GenBank/DDBJ databases">
        <authorList>
            <person name="Sun Q."/>
            <person name="Mori K."/>
        </authorList>
    </citation>
    <scope>NUCLEOTIDE SEQUENCE [LARGE SCALE GENOMIC DNA]</scope>
    <source>
        <strain evidence="4 5">TBRC 4576</strain>
    </source>
</reference>
<keyword evidence="2" id="KW-0472">Membrane</keyword>
<keyword evidence="5" id="KW-1185">Reference proteome</keyword>
<keyword evidence="2" id="KW-0812">Transmembrane</keyword>
<proteinExistence type="predicted"/>
<feature type="compositionally biased region" description="Low complexity" evidence="1">
    <location>
        <begin position="31"/>
        <end position="43"/>
    </location>
</feature>
<dbReference type="PANTHER" id="PTHR30383:SF27">
    <property type="entry name" value="SPORE GERMINATION LIPASE LIPC"/>
    <property type="match status" value="1"/>
</dbReference>
<dbReference type="Pfam" id="PF13472">
    <property type="entry name" value="Lipase_GDSL_2"/>
    <property type="match status" value="1"/>
</dbReference>
<dbReference type="InterPro" id="IPR036514">
    <property type="entry name" value="SGNH_hydro_sf"/>
</dbReference>
<feature type="region of interest" description="Disordered" evidence="1">
    <location>
        <begin position="31"/>
        <end position="54"/>
    </location>
</feature>
<evidence type="ECO:0000256" key="2">
    <source>
        <dbReference type="SAM" id="Phobius"/>
    </source>
</evidence>
<name>A0ABV5WUJ4_9LACO</name>
<feature type="domain" description="SGNH hydrolase-type esterase" evidence="3">
    <location>
        <begin position="65"/>
        <end position="297"/>
    </location>
</feature>
<evidence type="ECO:0000259" key="3">
    <source>
        <dbReference type="Pfam" id="PF13472"/>
    </source>
</evidence>
<organism evidence="4 5">
    <name type="scientific">Lactiplantibacillus modestisalitolerans</name>
    <dbReference type="NCBI Taxonomy" id="1457219"/>
    <lineage>
        <taxon>Bacteria</taxon>
        <taxon>Bacillati</taxon>
        <taxon>Bacillota</taxon>
        <taxon>Bacilli</taxon>
        <taxon>Lactobacillales</taxon>
        <taxon>Lactobacillaceae</taxon>
        <taxon>Lactiplantibacillus</taxon>
    </lineage>
</organism>
<evidence type="ECO:0000256" key="1">
    <source>
        <dbReference type="SAM" id="MobiDB-lite"/>
    </source>
</evidence>